<dbReference type="Proteomes" id="UP000460412">
    <property type="component" value="Unassembled WGS sequence"/>
</dbReference>
<dbReference type="AlphaFoldDB" id="A0A7X3SHJ5"/>
<gene>
    <name evidence="1" type="ORF">GN277_03380</name>
</gene>
<dbReference type="Pfam" id="PF14203">
    <property type="entry name" value="TTRAP"/>
    <property type="match status" value="1"/>
</dbReference>
<evidence type="ECO:0000313" key="1">
    <source>
        <dbReference type="EMBL" id="MXP74484.1"/>
    </source>
</evidence>
<sequence>MMVRFEENEYFLIAMFQKESRQATIEEMHNAIPYIGRDEEMLALMNSTLEKLWCLTEEAFLELDLELYKEEPMEDE</sequence>
<keyword evidence="2" id="KW-1185">Reference proteome</keyword>
<comment type="caution">
    <text evidence="1">The sequence shown here is derived from an EMBL/GenBank/DDBJ whole genome shotgun (WGS) entry which is preliminary data.</text>
</comment>
<protein>
    <recommendedName>
        <fullName evidence="3">Tranposon-transfer assisting protein</fullName>
    </recommendedName>
</protein>
<dbReference type="InterPro" id="IPR041965">
    <property type="entry name" value="TTRAP_sf"/>
</dbReference>
<name>A0A7X3SHJ5_9FIRM</name>
<accession>A0A7X3SHJ5</accession>
<proteinExistence type="predicted"/>
<dbReference type="RefSeq" id="WP_016219897.1">
    <property type="nucleotide sequence ID" value="NZ_WUQX01000001.1"/>
</dbReference>
<evidence type="ECO:0000313" key="2">
    <source>
        <dbReference type="Proteomes" id="UP000460412"/>
    </source>
</evidence>
<organism evidence="1 2">
    <name type="scientific">Sporofaciens musculi</name>
    <dbReference type="NCBI Taxonomy" id="2681861"/>
    <lineage>
        <taxon>Bacteria</taxon>
        <taxon>Bacillati</taxon>
        <taxon>Bacillota</taxon>
        <taxon>Clostridia</taxon>
        <taxon>Lachnospirales</taxon>
        <taxon>Lachnospiraceae</taxon>
        <taxon>Sporofaciens</taxon>
    </lineage>
</organism>
<evidence type="ECO:0008006" key="3">
    <source>
        <dbReference type="Google" id="ProtNLM"/>
    </source>
</evidence>
<dbReference type="EMBL" id="WUQX01000001">
    <property type="protein sequence ID" value="MXP74484.1"/>
    <property type="molecule type" value="Genomic_DNA"/>
</dbReference>
<dbReference type="Gene3D" id="1.10.10.1850">
    <property type="entry name" value="Sporulation protein-like"/>
    <property type="match status" value="1"/>
</dbReference>
<dbReference type="InterPro" id="IPR025468">
    <property type="entry name" value="TTRAP"/>
</dbReference>
<reference evidence="1 2" key="1">
    <citation type="submission" date="2019-12" db="EMBL/GenBank/DDBJ databases">
        <title>Sporaefaciens musculi gen. nov., sp. nov., a novel bacterium isolated from the caecum of an obese mouse.</title>
        <authorList>
            <person name="Rasmussen T.S."/>
            <person name="Streidl T."/>
            <person name="Hitch T.C.A."/>
            <person name="Wortmann E."/>
            <person name="Deptula P."/>
            <person name="Hansen M."/>
            <person name="Nielsen D.S."/>
            <person name="Clavel T."/>
            <person name="Vogensen F.K."/>
        </authorList>
    </citation>
    <scope>NUCLEOTIDE SEQUENCE [LARGE SCALE GENOMIC DNA]</scope>
    <source>
        <strain evidence="1 2">WCA-9-b2</strain>
    </source>
</reference>